<dbReference type="EMBL" id="UGJB01000004">
    <property type="protein sequence ID" value="STQ10436.1"/>
    <property type="molecule type" value="Genomic_DNA"/>
</dbReference>
<dbReference type="Pfam" id="PF13262">
    <property type="entry name" value="DUF4054"/>
    <property type="match status" value="1"/>
</dbReference>
<organism evidence="2 3">
    <name type="scientific">Enterobacter cloacae</name>
    <dbReference type="NCBI Taxonomy" id="550"/>
    <lineage>
        <taxon>Bacteria</taxon>
        <taxon>Pseudomonadati</taxon>
        <taxon>Pseudomonadota</taxon>
        <taxon>Gammaproteobacteria</taxon>
        <taxon>Enterobacterales</taxon>
        <taxon>Enterobacteriaceae</taxon>
        <taxon>Enterobacter</taxon>
        <taxon>Enterobacter cloacae complex</taxon>
    </lineage>
</organism>
<reference evidence="2 3" key="1">
    <citation type="submission" date="2018-06" db="EMBL/GenBank/DDBJ databases">
        <authorList>
            <consortium name="Pathogen Informatics"/>
            <person name="Doyle S."/>
        </authorList>
    </citation>
    <scope>NUCLEOTIDE SEQUENCE [LARGE SCALE GENOMIC DNA]</scope>
    <source>
        <strain evidence="2 3">NCTC10005</strain>
    </source>
</reference>
<sequence length="240" mass="26078">MSKNGYTVTLNGSNSANVIGGYGLTDGVDKDAFEKWLSVHKEQPYVVNELVFAQAKANSAQAKASENAKVKSGLEGLPQDKPMPGIEKSTVSNHGDRVFDINAFRERYPEFDTVSDTLLNAYFVEATVYLDNTDCSPVTDVNVRAVYLNMLVAHIAALNSGVGGQKPSGLVGRVASASEGSVSVSTGEVPVSPSSWWYLQTPYGAAYWQATAPYRTFKYVPGASPSFYPGHYYRRPVTRR</sequence>
<protein>
    <recommendedName>
        <fullName evidence="4">DUF4054 domain-containing protein</fullName>
    </recommendedName>
</protein>
<evidence type="ECO:0008006" key="4">
    <source>
        <dbReference type="Google" id="ProtNLM"/>
    </source>
</evidence>
<feature type="region of interest" description="Disordered" evidence="1">
    <location>
        <begin position="64"/>
        <end position="89"/>
    </location>
</feature>
<evidence type="ECO:0000256" key="1">
    <source>
        <dbReference type="SAM" id="MobiDB-lite"/>
    </source>
</evidence>
<gene>
    <name evidence="2" type="ORF">NCTC10005_03182</name>
</gene>
<name>A0A377LXA0_ENTCL</name>
<dbReference type="Proteomes" id="UP000255106">
    <property type="component" value="Unassembled WGS sequence"/>
</dbReference>
<accession>A0A377LXA0</accession>
<evidence type="ECO:0000313" key="2">
    <source>
        <dbReference type="EMBL" id="STQ10436.1"/>
    </source>
</evidence>
<proteinExistence type="predicted"/>
<dbReference type="AlphaFoldDB" id="A0A377LXA0"/>
<evidence type="ECO:0000313" key="3">
    <source>
        <dbReference type="Proteomes" id="UP000255106"/>
    </source>
</evidence>
<dbReference type="InterPro" id="IPR025127">
    <property type="entry name" value="DUF4054"/>
</dbReference>